<dbReference type="InterPro" id="IPR020806">
    <property type="entry name" value="PKS_PP-bd"/>
</dbReference>
<reference evidence="11 12" key="1">
    <citation type="submission" date="2020-02" db="EMBL/GenBank/DDBJ databases">
        <authorList>
            <person name="Babadi Z.K."/>
            <person name="Risdian C."/>
            <person name="Ebrahimipour G.H."/>
            <person name="Wink J."/>
        </authorList>
    </citation>
    <scope>NUCLEOTIDE SEQUENCE [LARGE SCALE GENOMIC DNA]</scope>
    <source>
        <strain evidence="11 12">ZKHCc1 1396</strain>
    </source>
</reference>
<evidence type="ECO:0000256" key="1">
    <source>
        <dbReference type="ARBA" id="ARBA00001957"/>
    </source>
</evidence>
<dbReference type="InterPro" id="IPR014030">
    <property type="entry name" value="Ketoacyl_synth_N"/>
</dbReference>
<dbReference type="InterPro" id="IPR001227">
    <property type="entry name" value="Ac_transferase_dom_sf"/>
</dbReference>
<feature type="domain" description="Carrier" evidence="9">
    <location>
        <begin position="1703"/>
        <end position="1779"/>
    </location>
</feature>
<dbReference type="InterPro" id="IPR001242">
    <property type="entry name" value="Condensation_dom"/>
</dbReference>
<feature type="non-terminal residue" evidence="11">
    <location>
        <position position="5127"/>
    </location>
</feature>
<dbReference type="NCBIfam" id="TIGR01733">
    <property type="entry name" value="AA-adenyl-dom"/>
    <property type="match status" value="2"/>
</dbReference>
<dbReference type="InterPro" id="IPR006162">
    <property type="entry name" value="Ppantetheine_attach_site"/>
</dbReference>
<comment type="similarity">
    <text evidence="7">In the C-terminal section; belongs to the NRP synthetase family.</text>
</comment>
<dbReference type="Pfam" id="PF00109">
    <property type="entry name" value="ketoacyl-synt"/>
    <property type="match status" value="1"/>
</dbReference>
<dbReference type="InterPro" id="IPR042099">
    <property type="entry name" value="ANL_N_sf"/>
</dbReference>
<dbReference type="PROSITE" id="PS50075">
    <property type="entry name" value="CARRIER"/>
    <property type="match status" value="3"/>
</dbReference>
<feature type="region of interest" description="Disordered" evidence="8">
    <location>
        <begin position="1681"/>
        <end position="1700"/>
    </location>
</feature>
<dbReference type="NCBIfam" id="TIGR04020">
    <property type="entry name" value="seco_metab_LLM"/>
    <property type="match status" value="1"/>
</dbReference>
<dbReference type="Gene3D" id="3.20.20.30">
    <property type="entry name" value="Luciferase-like domain"/>
    <property type="match status" value="1"/>
</dbReference>
<dbReference type="PROSITE" id="PS52004">
    <property type="entry name" value="KS3_2"/>
    <property type="match status" value="1"/>
</dbReference>
<keyword evidence="2" id="KW-0596">Phosphopantetheine</keyword>
<dbReference type="InterPro" id="IPR016036">
    <property type="entry name" value="Malonyl_transacylase_ACP-bd"/>
</dbReference>
<dbReference type="Gene3D" id="3.40.50.980">
    <property type="match status" value="4"/>
</dbReference>
<dbReference type="Pfam" id="PF16197">
    <property type="entry name" value="KAsynt_C_assoc"/>
    <property type="match status" value="1"/>
</dbReference>
<feature type="region of interest" description="Disordered" evidence="8">
    <location>
        <begin position="2722"/>
        <end position="2789"/>
    </location>
</feature>
<feature type="domain" description="Carrier" evidence="9">
    <location>
        <begin position="642"/>
        <end position="716"/>
    </location>
</feature>
<keyword evidence="3" id="KW-0597">Phosphoprotein</keyword>
<dbReference type="CDD" id="cd12117">
    <property type="entry name" value="A_NRPS_Srf_like"/>
    <property type="match status" value="2"/>
</dbReference>
<dbReference type="InterPro" id="IPR045851">
    <property type="entry name" value="AMP-bd_C_sf"/>
</dbReference>
<dbReference type="InterPro" id="IPR009081">
    <property type="entry name" value="PP-bd_ACP"/>
</dbReference>
<accession>A0ABR9Q0P3</accession>
<dbReference type="EMBL" id="JAAIYO010000024">
    <property type="protein sequence ID" value="MBE4753746.1"/>
    <property type="molecule type" value="Genomic_DNA"/>
</dbReference>
<proteinExistence type="inferred from homology"/>
<dbReference type="SUPFAM" id="SSF52777">
    <property type="entry name" value="CoA-dependent acyltransferases"/>
    <property type="match status" value="6"/>
</dbReference>
<dbReference type="InterPro" id="IPR014031">
    <property type="entry name" value="Ketoacyl_synth_C"/>
</dbReference>
<dbReference type="InterPro" id="IPR016039">
    <property type="entry name" value="Thiolase-like"/>
</dbReference>
<keyword evidence="12" id="KW-1185">Reference proteome</keyword>
<dbReference type="InterPro" id="IPR032821">
    <property type="entry name" value="PKS_assoc"/>
</dbReference>
<dbReference type="Gene3D" id="3.30.70.250">
    <property type="entry name" value="Malonyl-CoA ACP transacylase, ACP-binding"/>
    <property type="match status" value="1"/>
</dbReference>
<feature type="region of interest" description="Disordered" evidence="8">
    <location>
        <begin position="4170"/>
        <end position="4201"/>
    </location>
</feature>
<dbReference type="PROSITE" id="PS00455">
    <property type="entry name" value="AMP_BINDING"/>
    <property type="match status" value="2"/>
</dbReference>
<dbReference type="InterPro" id="IPR018201">
    <property type="entry name" value="Ketoacyl_synth_AS"/>
</dbReference>
<dbReference type="SMART" id="SM00823">
    <property type="entry name" value="PKS_PP"/>
    <property type="match status" value="3"/>
</dbReference>
<dbReference type="InterPro" id="IPR014043">
    <property type="entry name" value="Acyl_transferase_dom"/>
</dbReference>
<evidence type="ECO:0000313" key="11">
    <source>
        <dbReference type="EMBL" id="MBE4753746.1"/>
    </source>
</evidence>
<dbReference type="InterPro" id="IPR036736">
    <property type="entry name" value="ACP-like_sf"/>
</dbReference>
<evidence type="ECO:0000256" key="3">
    <source>
        <dbReference type="ARBA" id="ARBA00022553"/>
    </source>
</evidence>
<dbReference type="Gene3D" id="1.10.1200.10">
    <property type="entry name" value="ACP-like"/>
    <property type="match status" value="2"/>
</dbReference>
<feature type="region of interest" description="Disordered" evidence="8">
    <location>
        <begin position="1772"/>
        <end position="1801"/>
    </location>
</feature>
<feature type="compositionally biased region" description="Low complexity" evidence="8">
    <location>
        <begin position="585"/>
        <end position="602"/>
    </location>
</feature>
<dbReference type="PROSITE" id="PS00606">
    <property type="entry name" value="KS3_1"/>
    <property type="match status" value="1"/>
</dbReference>
<dbReference type="Gene3D" id="2.30.38.10">
    <property type="entry name" value="Luciferase, Domain 3"/>
    <property type="match status" value="3"/>
</dbReference>
<evidence type="ECO:0000256" key="2">
    <source>
        <dbReference type="ARBA" id="ARBA00022450"/>
    </source>
</evidence>
<organism evidence="11 12">
    <name type="scientific">Corallococcus soli</name>
    <dbReference type="NCBI Taxonomy" id="2710757"/>
    <lineage>
        <taxon>Bacteria</taxon>
        <taxon>Pseudomonadati</taxon>
        <taxon>Myxococcota</taxon>
        <taxon>Myxococcia</taxon>
        <taxon>Myxococcales</taxon>
        <taxon>Cystobacterineae</taxon>
        <taxon>Myxococcaceae</taxon>
        <taxon>Corallococcus</taxon>
    </lineage>
</organism>
<dbReference type="SUPFAM" id="SSF51679">
    <property type="entry name" value="Bacterial luciferase-like"/>
    <property type="match status" value="1"/>
</dbReference>
<dbReference type="Proteomes" id="UP001516472">
    <property type="component" value="Unassembled WGS sequence"/>
</dbReference>
<evidence type="ECO:0000256" key="7">
    <source>
        <dbReference type="ARBA" id="ARBA00029443"/>
    </source>
</evidence>
<dbReference type="Pfam" id="PF00668">
    <property type="entry name" value="Condensation"/>
    <property type="match status" value="3"/>
</dbReference>
<dbReference type="SUPFAM" id="SSF52151">
    <property type="entry name" value="FabD/lysophospholipase-like"/>
    <property type="match status" value="1"/>
</dbReference>
<feature type="compositionally biased region" description="Pro residues" evidence="8">
    <location>
        <begin position="4188"/>
        <end position="4201"/>
    </location>
</feature>
<dbReference type="InterPro" id="IPR000873">
    <property type="entry name" value="AMP-dep_synth/lig_dom"/>
</dbReference>
<dbReference type="RefSeq" id="WP_193430894.1">
    <property type="nucleotide sequence ID" value="NZ_JAAIYO010000024.1"/>
</dbReference>
<dbReference type="Gene3D" id="3.40.47.10">
    <property type="match status" value="1"/>
</dbReference>
<evidence type="ECO:0000259" key="10">
    <source>
        <dbReference type="PROSITE" id="PS52004"/>
    </source>
</evidence>
<dbReference type="SMART" id="SM00827">
    <property type="entry name" value="PKS_AT"/>
    <property type="match status" value="1"/>
</dbReference>
<dbReference type="InterPro" id="IPR024011">
    <property type="entry name" value="Biosynth_lucif-like_mOase_dom"/>
</dbReference>
<dbReference type="CDD" id="cd00833">
    <property type="entry name" value="PKS"/>
    <property type="match status" value="1"/>
</dbReference>
<dbReference type="Pfam" id="PF00698">
    <property type="entry name" value="Acyl_transf_1"/>
    <property type="match status" value="1"/>
</dbReference>
<dbReference type="SMART" id="SM00825">
    <property type="entry name" value="PKS_KS"/>
    <property type="match status" value="1"/>
</dbReference>
<dbReference type="InterPro" id="IPR023213">
    <property type="entry name" value="CAT-like_dom_sf"/>
</dbReference>
<dbReference type="Pfam" id="PF00501">
    <property type="entry name" value="AMP-binding"/>
    <property type="match status" value="4"/>
</dbReference>
<dbReference type="InterPro" id="IPR010071">
    <property type="entry name" value="AA_adenyl_dom"/>
</dbReference>
<keyword evidence="6" id="KW-0443">Lipid metabolism</keyword>
<name>A0ABR9Q0P3_9BACT</name>
<dbReference type="SUPFAM" id="SSF56801">
    <property type="entry name" value="Acetyl-CoA synthetase-like"/>
    <property type="match status" value="5"/>
</dbReference>
<comment type="cofactor">
    <cofactor evidence="1">
        <name>pantetheine 4'-phosphate</name>
        <dbReference type="ChEBI" id="CHEBI:47942"/>
    </cofactor>
</comment>
<dbReference type="PANTHER" id="PTHR45527:SF1">
    <property type="entry name" value="FATTY ACID SYNTHASE"/>
    <property type="match status" value="1"/>
</dbReference>
<dbReference type="InterPro" id="IPR036661">
    <property type="entry name" value="Luciferase-like_sf"/>
</dbReference>
<dbReference type="InterPro" id="IPR011251">
    <property type="entry name" value="Luciferase-like_dom"/>
</dbReference>
<dbReference type="Gene3D" id="3.30.559.30">
    <property type="entry name" value="Nonribosomal peptide synthetase, condensation domain"/>
    <property type="match status" value="3"/>
</dbReference>
<keyword evidence="5" id="KW-0276">Fatty acid metabolism</keyword>
<dbReference type="Pfam" id="PF23024">
    <property type="entry name" value="AMP-dom_DIP2-like"/>
    <property type="match status" value="1"/>
</dbReference>
<feature type="domain" description="Ketosynthase family 3 (KS3)" evidence="10">
    <location>
        <begin position="1803"/>
        <end position="2231"/>
    </location>
</feature>
<feature type="compositionally biased region" description="Polar residues" evidence="8">
    <location>
        <begin position="2722"/>
        <end position="2737"/>
    </location>
</feature>
<sequence>MPDFSRTLPGVLLNLAVGPSAHAPLYTFLGEEPGEETVLSAFELDARARRIAAALQARGAVGERVLLLYPPGLDYVAGFFGCLYAGAVAVPAYPPDPMRLERTLPRLRAIIQDAQASVVLTTSGILELSDFVFEQAPDFRALRWMATDALAEGGERDWRTPQDVGAESLAFLQYTSGSTGTPKGVMLTHANLLHNLGLIHHAFQARADSVGVIWLPPYHDMGLIGGILEPLHGGFPVTLMSPMAFLKRPMAWLEAVSRFGGTISGGPNFAFDLCVRKSTPEQRRALDLSRWEVAFCGAEPIRPETLDRFVEAFGPSGFRREAFYPCYGLAEGTLIVSGGEKSAPPVSVTISGSALERHRAEEAGAGTPGARTLVGCGRTLLEQRIAIVDPDTLERRAPGEVGEVWVSGPSVARGYWGREDVTRETFQARIAHEDSGPFLRTGDLGFLRPEGELYVTGRRKDLIILRGRNHYPQDLELTVEAAHPTLRPGGSAVFAVDVGGEERAVVVQEIDVRRLESLRQQFEAVDAAIGSIRQRLAELHEVQAHAVVLIEPGSLPKTSSGKVQRYACRTGFLTGTLQEVRKWQEASSEPSSAAASSEMPHASGRDATVPAVKQATGSLPGADAATQAMALGSDAAATGSEQDLVTWLRDLVARHVRMRREEVDVSAPVTRFGLDSLGAVELAHAVSTGTGLSVPMEWLLQGPSITSLAQRLLALREEAAPGPGAPRRRNVEGAREVSFAQAGLWFLDRYAPGDATYNLPAAVRLEGALDVAALEGSLAALAARHEALRTSFRQVHGRPSQVIAPDLTLTLARVSLESLPAEEREAEASRLAHEEARRPFELARGPLVRATLLTLDARTHVLVLVMHHTVSDATSMAVLVRELPALYAARLEGRPSPLPAPPLGYADYSDWQREWMDGARLESHLDYWRQHLAGAPRLLELATDRPRPAARGTAGARVPVVLEAGLADSVRALAVREGVTPFMVLLAAFQTVLARRAGQDDVSVGTATAGRSRAELQGLVGFFVNALVMRTRLSGEPTFRELLGRVRETALGAYAHQDVPFEKVVEALKPSRDRGHTPLFQVMFNLQGAQVDPPSLPGLQSRLLDVHTGTAMFDLTLSLAESARGFEGWLEYATDLFDAGTATRLAGHLRVLLAAAVEAPDAPVFRLPWLTSDEREQVLVAWNDTTRPFPADSTVAARFALQAARHPESIAVEDGDERLTYAGLDARANQLAHVLRAHGVGPDVPVALCLERSVGFVVTVLAILKAGGAYVPLDASYPAQRLGFMLEDSRPRLLLTTRELRGRLHLPDASLPCLFVEELACEGQPDTAPEVDVGPRHLAYVIFTSGSGGRPKGVGIEQRGLLRLVHSAPYTRYGARDTGLLFAPVSFDGSVLELWTPLLHGGRLVVFPGQAPAGDMDTLARVVERHGVTFAHLPSGLFSQLMEHRPQLLGRLRELHAGGDIVSVPHVRQAVESLGRPFTNAYGPTECSVVATTFTVERPEQVGASVPIGAPLANTTVYVLDARREPVPVGVPGELFLGGEGVARGYVSRPDLTAERFVPDGHGALPGARLYRTGDLVRWLPTGVLEFLGRADHQVKVRGFRIELAEVEAALRDQPEVQEAAAVVREDVPGDKRLVVYAMPRAGRTLEPARMREALRQRLPEYMVPSVFVMLPTLPLNPSGKVDRKALPAPDAASTGREDRFVEPTHPLEQRIAPVWARELSTDRVGVHDHLFDDLGGTSLSVVRIAARLSEELGHDVPVVWLFEHPTVESLAQRLERESQGPGATSVPAPRPRETAPKAHASSGAIAIIGMAGRFPGAKTVADFWQNLRGGVESITHFAPEELEHMPGLPEGLELWHHPAFVPAAGVLEGVEQFDHAFFNMSLREAQFTDPQQRLFLQTAWTALEDAGLDPERFPGAIALYAGASASGYAEAVRQAMPLDAASFLELQGTATHESLATKTSFKLGLTGESTLLYTACSTGLVAVHLACKSLRGGESDVALAGATRLAVPQRTGYVHQEGLIFSPDGHCRAFDAKAKGTLSGNGVGAVVLKRLEDAVRDGDAIYAVIRGSALNNDGLHKSGFTAPSVRGQAAVVTQALANAGVSPESIGYVETHGTATPLGDPIEVAALTRAYGLGPEHQGTIALASLKTNIGHLDTAAGLAGLMKAALSLHHGEIPPSLHFEQPNPQIDFAAGPFFVNTALRPWPRSEKPRFAAVSSFGIGGTNAHAVLGEAPPRRSGPTSRSHQLVLLSARTPEALEAAARRLESHLLSGMEGQSLADLAFTHALGRKVFEFRKVLVAKDVEDLAKQLRKPVAAVKGPPREPRVAFVFSGQGAQQVAMGRELAGAVPGFRAHLDACLALLEAPLRERVSKLLAPPAGTEAEAAADLADTRVALPALFSVQVSLAWLWRDLGVTPHAVLGHSFGEYAAACVAGVLSVEDALRLAVARGERMHHLPPGAMLAVALPQAQVLPLLSERLSIAAINAPDRCVVSGPVDAVEALEADLRQRKAGAVRMPAPHAFHSADVEPLMPELARVVASLRRSEPTVRYVSGLTGTVARPGQLTAPEYWAEQMRQPVRFSDAVGALQEEGCAVLLEVGPGQDLTPLVRSNLSKDGDRVRALASLRRGGTTTEQQSWLQAVGELWTAGVRVDWAALYAHEQRLRLRLPTYVFQEKAAWVEPRARALPNHFMAPGQRAVQAPGVSAQVPGTTPAGAGMVEDARSVSANGTGTAQAPSSMPTGFASIRAGGSQAPSPAPTGIASIRAGGSQAPSPAPTGFATAGASGVDAPSSVPTAGVRPLMPGLTAHAASAAVVPAPVPPGREDAPRGELEERVAALWRERLGMDFVGRDDNFLEIGGNSLTAAQLLNQLRDTFGVQLPLAALFEAPTIAGIAQRLEPMLLQAPQAPVSIELPLVRRPRTEVLPLSFVQERVWRLEQHLPGLSAYTIPFVLRLEGVVDADALERGIQEIVQRHEALRTTYDVVDGRPVQRFHATMRVPLTRVELHGPPETREAEALRFAREDAAKPFDLVHGPVMRATLVRLEARHHLLVAGIHHIVCDTISIALFVQELGQLYDAFLQGRPSPLPPLPLQYADFGAWQRQSIAEARLPEQEQWWRQRLAAMPRQIDLPTDRPRPATSPLTSARLAVDFPETLARELSAFARREGFTGYMTVLAAWQTLLHRYSGQSDLIVGTPIANRTRPELFPLIGYVAHSAAFRTRFVGTPTFRDMLAQIREEVNDAQERPDVPFEYLVEALIPGKDIGKGRMADSVFVFHSGASAGATTLELTGLRGSLVEVPDTPVQWGATLSDLTLVLFESAGRLHGALEYATELFDTGTAKRLMEHLQVLLSAALADPDTQVSHLPLATEAERRAWPHPRALSGSPSVPALLAHRRARQADTVAVSRGDAHWTWAQLGARAGTLASRLKSLGVGDGTPVAVSLRPSPEKLAALWGVLEAGGAGVALGPSDLGGLPGYAPEGARVPVLVTSRDLVTSVRVEASRVLYVEDVLSSEEPASAREEAANAGALAWLLPRGAGQPAWALAHQELAEFFVGLDARLSPTEGSAWLAAGESAPDRPDLEALWALSRGLRVVFPPEQVTARLVNLHGGGPRAKAMDLSLIYFANDEDSITGPKYELLLEGAKFADANGFSAVWTPERHFHSFGGLYPQPAVISAALAAVTKNLRLRSGSVVLPLHDPLLIAEQWSVVDNVSQGRVGLSVATGWHVHDFTFAPANYENRRDILLQNLKTLRALWRGEKVTRPAGAGTTVELSLRPKPVQKELPVWLTATVNPETFRLAGELGAGVLTGLMSHSLEELKSKVALYRDAWRRNGHPGRGHITCMLHTYLGDEEQEVLRTVRQPLLDYFRSSADISTSLLLAQGYQGEISKLSPDDINALLEHTFEHHAKTTGLIGTVESGLARLREVREADVDEVAALLDFGLETPVVLEGLRRLATVRERLDAEGTARQEQVLVEGEQGVEGLLALARQSGAVLMHASARLARSLADLPGARGSLGAVGALVLEDASAELASALHRAAGVEVLLSGGSGDGALLPRSPDERVPSSLQAWVLDAAGQPVPVGVVGELALSGAGLPGGLWKAEEEARQRWVPHPLEGSARLFRTGRHARLRADGRVEPVTLRLPPLEGSARLFRTGRHARLRADGRVEPVTLRLPAARPRTEAPARPGVASAVPSGPPPIPKAARNPPPPLSFAQQRLWYLQQLDPSSSAYNNASTFRLTGELDTAALQAALDTLVARHEVLRTTYALRNDRAVQLVHPARGLPLPLVEATGDTPEAREAEMVRLCQGFITLPFDLEKVVLRAWLVRVEPQVHVLALVLHHAVSDAWCTMVLARELTVLYASFNAGLPSPLPPLPVQYADYAVWQRAWLEGAVMEEQVAWWKQQLRGAPTLELPTDRPRPAMQSFAGALYRFQLPADVAEPLLALGRRQGATSFMVMMALFQTLLSRYAGQEDFVVGTPIAGRTRPEVEGLIGCFVNTLAFRTRLEGMPSFGELLGRVRTQALEAYARQDAPFERILDTLSLPRDLSRTPLYQVVLNVLNTPEAKAQLPSLELTPVDISTDTSKFDLALEIWENRAGITCRFEYATALFDEATVARMAEHLLELARQVTANPEAPLAHLPLMGEAEHRQALLEWNATGGEYPRDASIQDLFMAQAALRPDAVALEFGDTRLTYAELDARTNQGAHLLRKHGVGPDVLVAVCLERSVELIVSLLAILKAGGAYLPLDATYPAQRLAAMLEDAPPKLLLTTREVRAKLAVDDALPCLFVEELGLEDQPTSPVHAGTHARHLAYVDFTSGSTGRPKGVAVEHRGVLRLLHHAPYAKLGPDETFLLIAPISFDASTFEVWGPLLFGGRLVVFPASSPSDLELLASTIQRHGVTTLWLTVGFFVQVVDLKPEALKGVRQVLTGGDVISASHVRRVVQELGIPVTACYGPTETTVFASAHRMTEVAQVGTSIPIGRPINATRFYVLDRHGLPVPPGISGELFIGGDGLARGYVSRPNLTAERFVPNPFATTPGERLYRTGDVVRWKPDGVLEFVGRADAQVKVRGYRIELAEVEAALLAHPNVREAVALVREETPGDKRLIAWFVANPELEVGALRGFLAQRLPEYMLPS</sequence>
<dbReference type="Pfam" id="PF00296">
    <property type="entry name" value="Bac_luciferase"/>
    <property type="match status" value="1"/>
</dbReference>
<dbReference type="Pfam" id="PF13193">
    <property type="entry name" value="AMP-binding_C"/>
    <property type="match status" value="1"/>
</dbReference>
<protein>
    <submittedName>
        <fullName evidence="11">Amino acid adenylation domain-containing protein</fullName>
    </submittedName>
</protein>
<dbReference type="Pfam" id="PF00550">
    <property type="entry name" value="PP-binding"/>
    <property type="match status" value="3"/>
</dbReference>
<dbReference type="PANTHER" id="PTHR45527">
    <property type="entry name" value="NONRIBOSOMAL PEPTIDE SYNTHETASE"/>
    <property type="match status" value="1"/>
</dbReference>
<gene>
    <name evidence="11" type="ORF">G4177_36940</name>
</gene>
<dbReference type="SUPFAM" id="SSF47336">
    <property type="entry name" value="ACP-like"/>
    <property type="match status" value="3"/>
</dbReference>
<dbReference type="Gene3D" id="3.30.70.3290">
    <property type="match status" value="1"/>
</dbReference>
<dbReference type="InterPro" id="IPR020845">
    <property type="entry name" value="AMP-binding_CS"/>
</dbReference>
<evidence type="ECO:0000256" key="8">
    <source>
        <dbReference type="SAM" id="MobiDB-lite"/>
    </source>
</evidence>
<evidence type="ECO:0000256" key="4">
    <source>
        <dbReference type="ARBA" id="ARBA00022679"/>
    </source>
</evidence>
<dbReference type="CDD" id="cd05931">
    <property type="entry name" value="FAAL"/>
    <property type="match status" value="1"/>
</dbReference>
<dbReference type="Pfam" id="PF02801">
    <property type="entry name" value="Ketoacyl-synt_C"/>
    <property type="match status" value="1"/>
</dbReference>
<keyword evidence="4" id="KW-0808">Transferase</keyword>
<feature type="compositionally biased region" description="Low complexity" evidence="8">
    <location>
        <begin position="4170"/>
        <end position="4180"/>
    </location>
</feature>
<dbReference type="InterPro" id="IPR040097">
    <property type="entry name" value="FAAL/FAAC"/>
</dbReference>
<dbReference type="Gene3D" id="3.30.300.30">
    <property type="match status" value="3"/>
</dbReference>
<feature type="region of interest" description="Disordered" evidence="8">
    <location>
        <begin position="583"/>
        <end position="620"/>
    </location>
</feature>
<dbReference type="InterPro" id="IPR025110">
    <property type="entry name" value="AMP-bd_C"/>
</dbReference>
<feature type="domain" description="Carrier" evidence="9">
    <location>
        <begin position="2823"/>
        <end position="2898"/>
    </location>
</feature>
<dbReference type="InterPro" id="IPR029058">
    <property type="entry name" value="AB_hydrolase_fold"/>
</dbReference>
<dbReference type="Gene3D" id="3.30.559.10">
    <property type="entry name" value="Chloramphenicol acetyltransferase-like domain"/>
    <property type="match status" value="3"/>
</dbReference>
<dbReference type="CDD" id="cd19531">
    <property type="entry name" value="LCL_NRPS-like"/>
    <property type="match status" value="3"/>
</dbReference>
<dbReference type="InterPro" id="IPR020841">
    <property type="entry name" value="PKS_Beta-ketoAc_synthase_dom"/>
</dbReference>
<dbReference type="PROSITE" id="PS00012">
    <property type="entry name" value="PHOSPHOPANTETHEINE"/>
    <property type="match status" value="2"/>
</dbReference>
<evidence type="ECO:0000256" key="6">
    <source>
        <dbReference type="ARBA" id="ARBA00023098"/>
    </source>
</evidence>
<evidence type="ECO:0000256" key="5">
    <source>
        <dbReference type="ARBA" id="ARBA00022832"/>
    </source>
</evidence>
<dbReference type="SUPFAM" id="SSF55048">
    <property type="entry name" value="Probable ACP-binding domain of malonyl-CoA ACP transacylase"/>
    <property type="match status" value="1"/>
</dbReference>
<evidence type="ECO:0000259" key="9">
    <source>
        <dbReference type="PROSITE" id="PS50075"/>
    </source>
</evidence>
<comment type="caution">
    <text evidence="11">The sequence shown here is derived from an EMBL/GenBank/DDBJ whole genome shotgun (WGS) entry which is preliminary data.</text>
</comment>
<dbReference type="InterPro" id="IPR016035">
    <property type="entry name" value="Acyl_Trfase/lysoPLipase"/>
</dbReference>
<dbReference type="Gene3D" id="3.40.366.10">
    <property type="entry name" value="Malonyl-Coenzyme A Acyl Carrier Protein, domain 2"/>
    <property type="match status" value="1"/>
</dbReference>
<dbReference type="NCBIfam" id="NF003417">
    <property type="entry name" value="PRK04813.1"/>
    <property type="match status" value="5"/>
</dbReference>
<dbReference type="SUPFAM" id="SSF53901">
    <property type="entry name" value="Thiolase-like"/>
    <property type="match status" value="1"/>
</dbReference>
<evidence type="ECO:0000313" key="12">
    <source>
        <dbReference type="Proteomes" id="UP001516472"/>
    </source>
</evidence>
<dbReference type="Gene3D" id="3.40.50.1820">
    <property type="entry name" value="alpha/beta hydrolase"/>
    <property type="match status" value="1"/>
</dbReference>
<dbReference type="Gene3D" id="3.40.50.12780">
    <property type="entry name" value="N-terminal domain of ligase-like"/>
    <property type="match status" value="2"/>
</dbReference>